<evidence type="ECO:0000256" key="3">
    <source>
        <dbReference type="ARBA" id="ARBA00023163"/>
    </source>
</evidence>
<dbReference type="Gene3D" id="1.10.10.10">
    <property type="entry name" value="Winged helix-like DNA-binding domain superfamily/Winged helix DNA-binding domain"/>
    <property type="match status" value="2"/>
</dbReference>
<proteinExistence type="predicted"/>
<reference evidence="6" key="1">
    <citation type="submission" date="2022-10" db="EMBL/GenBank/DDBJ databases">
        <title>The complete genomes of actinobacterial strains from the NBC collection.</title>
        <authorList>
            <person name="Joergensen T.S."/>
            <person name="Alvarez Arevalo M."/>
            <person name="Sterndorff E.B."/>
            <person name="Faurdal D."/>
            <person name="Vuksanovic O."/>
            <person name="Mourched A.-S."/>
            <person name="Charusanti P."/>
            <person name="Shaw S."/>
            <person name="Blin K."/>
            <person name="Weber T."/>
        </authorList>
    </citation>
    <scope>NUCLEOTIDE SEQUENCE</scope>
    <source>
        <strain evidence="6">NBC_00148</strain>
    </source>
</reference>
<dbReference type="GO" id="GO:0043200">
    <property type="term" value="P:response to amino acid"/>
    <property type="evidence" value="ECO:0007669"/>
    <property type="project" value="TreeGrafter"/>
</dbReference>
<feature type="domain" description="Transcription regulator AsnC/Lrp ligand binding" evidence="4">
    <location>
        <begin position="240"/>
        <end position="310"/>
    </location>
</feature>
<dbReference type="InterPro" id="IPR036388">
    <property type="entry name" value="WH-like_DNA-bd_sf"/>
</dbReference>
<dbReference type="SUPFAM" id="SSF46785">
    <property type="entry name" value="Winged helix' DNA-binding domain"/>
    <property type="match status" value="1"/>
</dbReference>
<name>A0AAU1M2G5_9ACTN</name>
<dbReference type="EMBL" id="CP108169">
    <property type="protein sequence ID" value="WTQ77553.1"/>
    <property type="molecule type" value="Genomic_DNA"/>
</dbReference>
<dbReference type="SMART" id="SM00344">
    <property type="entry name" value="HTH_ASNC"/>
    <property type="match status" value="2"/>
</dbReference>
<evidence type="ECO:0000259" key="5">
    <source>
        <dbReference type="Pfam" id="PF13404"/>
    </source>
</evidence>
<evidence type="ECO:0000256" key="2">
    <source>
        <dbReference type="ARBA" id="ARBA00023125"/>
    </source>
</evidence>
<keyword evidence="2" id="KW-0238">DNA-binding</keyword>
<dbReference type="InterPro" id="IPR019887">
    <property type="entry name" value="Tscrpt_reg_AsnC/Lrp_C"/>
</dbReference>
<sequence length="331" mass="35863">MLDALDSLILHALHVVPRAPFRVIGEAVGASEQTVARRYRAMQRSGTMRVVGLVNPAVNDLTASVVRITLRPDRIDALAEAVTRLPEVSFANISFGGSEIVCSLEAPHDGRVPDVLRRLARYPGVTEINTRMVLHAYSPPGADWARLGPSLPQEAVDLLLESHPRERPKGPMAELREDDGPLLAILAEDGRASQATLAKGTGWTIGRIARRMEALERSGTLLYDVDLVPEQLGYPFGASVWLQTSPDRLHETGTAVAALPRVVFAAATTGDQNLMAIVMCRDAADFYDFLSSGLATAPGITGYTVSVRLRPLKQAASLVYRGRLIPPPPRR</sequence>
<feature type="domain" description="HTH asnC-type" evidence="5">
    <location>
        <begin position="2"/>
        <end position="43"/>
    </location>
</feature>
<dbReference type="InterPro" id="IPR011008">
    <property type="entry name" value="Dimeric_a/b-barrel"/>
</dbReference>
<protein>
    <submittedName>
        <fullName evidence="6">Lrp/AsnC family transcriptional regulator</fullName>
    </submittedName>
</protein>
<evidence type="ECO:0000259" key="4">
    <source>
        <dbReference type="Pfam" id="PF01037"/>
    </source>
</evidence>
<dbReference type="GO" id="GO:0043565">
    <property type="term" value="F:sequence-specific DNA binding"/>
    <property type="evidence" value="ECO:0007669"/>
    <property type="project" value="InterPro"/>
</dbReference>
<dbReference type="SUPFAM" id="SSF54909">
    <property type="entry name" value="Dimeric alpha+beta barrel"/>
    <property type="match status" value="2"/>
</dbReference>
<dbReference type="Pfam" id="PF01037">
    <property type="entry name" value="AsnC_trans_reg"/>
    <property type="match status" value="2"/>
</dbReference>
<keyword evidence="1" id="KW-0805">Transcription regulation</keyword>
<dbReference type="GO" id="GO:0005829">
    <property type="term" value="C:cytosol"/>
    <property type="evidence" value="ECO:0007669"/>
    <property type="project" value="TreeGrafter"/>
</dbReference>
<gene>
    <name evidence="6" type="ORF">OG222_32420</name>
</gene>
<dbReference type="InterPro" id="IPR000485">
    <property type="entry name" value="AsnC-type_HTH_dom"/>
</dbReference>
<dbReference type="InterPro" id="IPR019888">
    <property type="entry name" value="Tscrpt_reg_AsnC-like"/>
</dbReference>
<dbReference type="Gene3D" id="3.30.70.920">
    <property type="match status" value="2"/>
</dbReference>
<organism evidence="6">
    <name type="scientific">Streptomyces sp. NBC_00148</name>
    <dbReference type="NCBI Taxonomy" id="2903626"/>
    <lineage>
        <taxon>Bacteria</taxon>
        <taxon>Bacillati</taxon>
        <taxon>Actinomycetota</taxon>
        <taxon>Actinomycetes</taxon>
        <taxon>Kitasatosporales</taxon>
        <taxon>Streptomycetaceae</taxon>
        <taxon>Streptomyces</taxon>
    </lineage>
</organism>
<accession>A0AAU1M2G5</accession>
<dbReference type="PANTHER" id="PTHR30154">
    <property type="entry name" value="LEUCINE-RESPONSIVE REGULATORY PROTEIN"/>
    <property type="match status" value="1"/>
</dbReference>
<evidence type="ECO:0000313" key="6">
    <source>
        <dbReference type="EMBL" id="WTQ77553.1"/>
    </source>
</evidence>
<dbReference type="InterPro" id="IPR036390">
    <property type="entry name" value="WH_DNA-bd_sf"/>
</dbReference>
<dbReference type="Pfam" id="PF13404">
    <property type="entry name" value="HTH_AsnC-type"/>
    <property type="match status" value="1"/>
</dbReference>
<dbReference type="Pfam" id="PF13412">
    <property type="entry name" value="HTH_24"/>
    <property type="match status" value="1"/>
</dbReference>
<feature type="domain" description="Transcription regulator AsnC/Lrp ligand binding" evidence="4">
    <location>
        <begin position="66"/>
        <end position="135"/>
    </location>
</feature>
<dbReference type="PANTHER" id="PTHR30154:SF34">
    <property type="entry name" value="TRANSCRIPTIONAL REGULATOR AZLB"/>
    <property type="match status" value="1"/>
</dbReference>
<keyword evidence="3" id="KW-0804">Transcription</keyword>
<evidence type="ECO:0000256" key="1">
    <source>
        <dbReference type="ARBA" id="ARBA00023015"/>
    </source>
</evidence>
<dbReference type="AlphaFoldDB" id="A0AAU1M2G5"/>